<keyword evidence="4" id="KW-0472">Membrane</keyword>
<dbReference type="AlphaFoldDB" id="A0AA36CAA6"/>
<dbReference type="EMBL" id="CATQJA010000862">
    <property type="protein sequence ID" value="CAJ0564356.1"/>
    <property type="molecule type" value="Genomic_DNA"/>
</dbReference>
<comment type="subcellular location">
    <subcellularLocation>
        <location evidence="1">Membrane</location>
    </subcellularLocation>
</comment>
<sequence>MIVTEWLQAQVGFSITGGVIPIALQQIAKLHLLDAINFEFVVNYTDCTEANAAGIAVYLINERKVDVILGPPCAAAIIPVGILSTYYETLMVAWGFASSSTLTDATRFPYITTVVPNYRQLGYALGALLIEMEWEIAALFYGNQGAGICDNMMSDVTVRE</sequence>
<dbReference type="Proteomes" id="UP001177023">
    <property type="component" value="Unassembled WGS sequence"/>
</dbReference>
<dbReference type="InterPro" id="IPR028082">
    <property type="entry name" value="Peripla_BP_I"/>
</dbReference>
<evidence type="ECO:0000313" key="7">
    <source>
        <dbReference type="Proteomes" id="UP001177023"/>
    </source>
</evidence>
<comment type="caution">
    <text evidence="6">The sequence shown here is derived from an EMBL/GenBank/DDBJ whole genome shotgun (WGS) entry which is preliminary data.</text>
</comment>
<dbReference type="InterPro" id="IPR001828">
    <property type="entry name" value="ANF_lig-bd_rcpt"/>
</dbReference>
<evidence type="ECO:0000256" key="3">
    <source>
        <dbReference type="ARBA" id="ARBA00022989"/>
    </source>
</evidence>
<dbReference type="InterPro" id="IPR052612">
    <property type="entry name" value="ANP_Clearance_Receptor"/>
</dbReference>
<evidence type="ECO:0000259" key="5">
    <source>
        <dbReference type="Pfam" id="PF01094"/>
    </source>
</evidence>
<dbReference type="GO" id="GO:0038023">
    <property type="term" value="F:signaling receptor activity"/>
    <property type="evidence" value="ECO:0007669"/>
    <property type="project" value="TreeGrafter"/>
</dbReference>
<dbReference type="PANTHER" id="PTHR44755:SF10">
    <property type="entry name" value="RECEPTOR LIGAND BINDING REGION DOMAIN-CONTAINING PROTEIN"/>
    <property type="match status" value="1"/>
</dbReference>
<dbReference type="GO" id="GO:0017046">
    <property type="term" value="F:peptide hormone binding"/>
    <property type="evidence" value="ECO:0007669"/>
    <property type="project" value="TreeGrafter"/>
</dbReference>
<feature type="domain" description="Receptor ligand binding region" evidence="5">
    <location>
        <begin position="19"/>
        <end position="155"/>
    </location>
</feature>
<dbReference type="Gene3D" id="3.40.50.2300">
    <property type="match status" value="1"/>
</dbReference>
<keyword evidence="2" id="KW-0812">Transmembrane</keyword>
<protein>
    <recommendedName>
        <fullName evidence="5">Receptor ligand binding region domain-containing protein</fullName>
    </recommendedName>
</protein>
<organism evidence="6 7">
    <name type="scientific">Mesorhabditis spiculigera</name>
    <dbReference type="NCBI Taxonomy" id="96644"/>
    <lineage>
        <taxon>Eukaryota</taxon>
        <taxon>Metazoa</taxon>
        <taxon>Ecdysozoa</taxon>
        <taxon>Nematoda</taxon>
        <taxon>Chromadorea</taxon>
        <taxon>Rhabditida</taxon>
        <taxon>Rhabditina</taxon>
        <taxon>Rhabditomorpha</taxon>
        <taxon>Rhabditoidea</taxon>
        <taxon>Rhabditidae</taxon>
        <taxon>Mesorhabditinae</taxon>
        <taxon>Mesorhabditis</taxon>
    </lineage>
</organism>
<dbReference type="GO" id="GO:0007165">
    <property type="term" value="P:signal transduction"/>
    <property type="evidence" value="ECO:0007669"/>
    <property type="project" value="TreeGrafter"/>
</dbReference>
<dbReference type="GO" id="GO:0016020">
    <property type="term" value="C:membrane"/>
    <property type="evidence" value="ECO:0007669"/>
    <property type="project" value="UniProtKB-SubCell"/>
</dbReference>
<reference evidence="6" key="1">
    <citation type="submission" date="2023-06" db="EMBL/GenBank/DDBJ databases">
        <authorList>
            <person name="Delattre M."/>
        </authorList>
    </citation>
    <scope>NUCLEOTIDE SEQUENCE</scope>
    <source>
        <strain evidence="6">AF72</strain>
    </source>
</reference>
<dbReference type="Pfam" id="PF01094">
    <property type="entry name" value="ANF_receptor"/>
    <property type="match status" value="1"/>
</dbReference>
<accession>A0AA36CAA6</accession>
<keyword evidence="3" id="KW-1133">Transmembrane helix</keyword>
<dbReference type="PANTHER" id="PTHR44755">
    <property type="entry name" value="NATRIURETIC PEPTIDE RECEPTOR 3-RELATED"/>
    <property type="match status" value="1"/>
</dbReference>
<evidence type="ECO:0000256" key="1">
    <source>
        <dbReference type="ARBA" id="ARBA00004370"/>
    </source>
</evidence>
<dbReference type="SUPFAM" id="SSF53822">
    <property type="entry name" value="Periplasmic binding protein-like I"/>
    <property type="match status" value="1"/>
</dbReference>
<evidence type="ECO:0000256" key="4">
    <source>
        <dbReference type="ARBA" id="ARBA00023136"/>
    </source>
</evidence>
<name>A0AA36CAA6_9BILA</name>
<evidence type="ECO:0000256" key="2">
    <source>
        <dbReference type="ARBA" id="ARBA00022692"/>
    </source>
</evidence>
<feature type="non-terminal residue" evidence="6">
    <location>
        <position position="160"/>
    </location>
</feature>
<gene>
    <name evidence="6" type="ORF">MSPICULIGERA_LOCUS3037</name>
</gene>
<evidence type="ECO:0000313" key="6">
    <source>
        <dbReference type="EMBL" id="CAJ0564356.1"/>
    </source>
</evidence>
<proteinExistence type="predicted"/>
<keyword evidence="7" id="KW-1185">Reference proteome</keyword>